<protein>
    <recommendedName>
        <fullName evidence="7">EXPERA domain-containing protein</fullName>
    </recommendedName>
</protein>
<evidence type="ECO:0000256" key="1">
    <source>
        <dbReference type="ARBA" id="ARBA00004141"/>
    </source>
</evidence>
<keyword evidence="3 5" id="KW-1133">Transmembrane helix</keyword>
<evidence type="ECO:0000256" key="3">
    <source>
        <dbReference type="ARBA" id="ARBA00022989"/>
    </source>
</evidence>
<sequence>MPIEKQSWNGPIAAITATMKLARHTVLNIDEIGIASWYFFNILFTLVGPDVTSITQASNLLKARSPYPNWPPRAVIDLLVYYGVYYSPWSLRRPGWAVRIGMFNLFIAMPLYAVGCWMALINRPLSTFMVTMDAVLTLTCTLFQLSEQLRSHYSLVVLMVNLPWIIVPLAIIYRTIARPAPYKYALKTS</sequence>
<evidence type="ECO:0000256" key="6">
    <source>
        <dbReference type="SAM" id="Phobius"/>
    </source>
</evidence>
<feature type="transmembrane region" description="Helical" evidence="6">
    <location>
        <begin position="152"/>
        <end position="173"/>
    </location>
</feature>
<reference evidence="8" key="1">
    <citation type="submission" date="2015-04" db="EMBL/GenBank/DDBJ databases">
        <title>The genome sequence of the plant pathogenic Rhizarian Plasmodiophora brassicae reveals insights in its biotrophic life cycle and the origin of chitin synthesis.</title>
        <authorList>
            <person name="Schwelm A."/>
            <person name="Fogelqvist J."/>
            <person name="Knaust A."/>
            <person name="Julke S."/>
            <person name="Lilja T."/>
            <person name="Dhandapani V."/>
            <person name="Bonilla-Rosso G."/>
            <person name="Karlsson M."/>
            <person name="Shevchenko A."/>
            <person name="Choi S.R."/>
            <person name="Kim H.G."/>
            <person name="Park J.Y."/>
            <person name="Lim Y.P."/>
            <person name="Ludwig-Muller J."/>
            <person name="Dixelius C."/>
        </authorList>
    </citation>
    <scope>NUCLEOTIDE SEQUENCE</scope>
    <source>
        <tissue evidence="8">Potato root galls</tissue>
    </source>
</reference>
<accession>A0A0H5QFT0</accession>
<dbReference type="InterPro" id="IPR033118">
    <property type="entry name" value="EXPERA"/>
</dbReference>
<evidence type="ECO:0000313" key="8">
    <source>
        <dbReference type="EMBL" id="CRZ00790.1"/>
    </source>
</evidence>
<feature type="domain" description="EXPERA" evidence="7">
    <location>
        <begin position="30"/>
        <end position="172"/>
    </location>
</feature>
<dbReference type="AlphaFoldDB" id="A0A0H5QFT0"/>
<comment type="subcellular location">
    <subcellularLocation>
        <location evidence="1">Membrane</location>
        <topology evidence="1">Multi-pass membrane protein</topology>
    </subcellularLocation>
</comment>
<dbReference type="EMBL" id="HACM01000348">
    <property type="protein sequence ID" value="CRZ00790.1"/>
    <property type="molecule type" value="Transcribed_RNA"/>
</dbReference>
<evidence type="ECO:0000256" key="5">
    <source>
        <dbReference type="PROSITE-ProRule" id="PRU01087"/>
    </source>
</evidence>
<dbReference type="PROSITE" id="PS51751">
    <property type="entry name" value="EXPERA"/>
    <property type="match status" value="1"/>
</dbReference>
<dbReference type="GO" id="GO:0016020">
    <property type="term" value="C:membrane"/>
    <property type="evidence" value="ECO:0007669"/>
    <property type="project" value="UniProtKB-SubCell"/>
</dbReference>
<keyword evidence="2 5" id="KW-0812">Transmembrane</keyword>
<feature type="transmembrane region" description="Helical" evidence="6">
    <location>
        <begin position="96"/>
        <end position="120"/>
    </location>
</feature>
<evidence type="ECO:0000259" key="7">
    <source>
        <dbReference type="PROSITE" id="PS51751"/>
    </source>
</evidence>
<keyword evidence="4 5" id="KW-0472">Membrane</keyword>
<evidence type="ECO:0000256" key="4">
    <source>
        <dbReference type="ARBA" id="ARBA00023136"/>
    </source>
</evidence>
<evidence type="ECO:0000256" key="2">
    <source>
        <dbReference type="ARBA" id="ARBA00022692"/>
    </source>
</evidence>
<proteinExistence type="predicted"/>
<organism evidence="8">
    <name type="scientific">Spongospora subterranea</name>
    <dbReference type="NCBI Taxonomy" id="70186"/>
    <lineage>
        <taxon>Eukaryota</taxon>
        <taxon>Sar</taxon>
        <taxon>Rhizaria</taxon>
        <taxon>Endomyxa</taxon>
        <taxon>Phytomyxea</taxon>
        <taxon>Plasmodiophorida</taxon>
        <taxon>Plasmodiophoridae</taxon>
        <taxon>Spongospora</taxon>
    </lineage>
</organism>
<name>A0A0H5QFT0_9EUKA</name>